<dbReference type="GO" id="GO:0005886">
    <property type="term" value="C:plasma membrane"/>
    <property type="evidence" value="ECO:0007669"/>
    <property type="project" value="UniProtKB-SubCell"/>
</dbReference>
<reference evidence="8 11" key="2">
    <citation type="submission" date="2019-07" db="EMBL/GenBank/DDBJ databases">
        <title>Whole genome shotgun sequence of Halolactibacillus miurensis NBRC 100873.</title>
        <authorList>
            <person name="Hosoyama A."/>
            <person name="Uohara A."/>
            <person name="Ohji S."/>
            <person name="Ichikawa N."/>
        </authorList>
    </citation>
    <scope>NUCLEOTIDE SEQUENCE [LARGE SCALE GENOMIC DNA]</scope>
    <source>
        <strain evidence="8 11">NBRC 100873</strain>
    </source>
</reference>
<sequence length="144" mass="16256">MNTLSASPVGVIERGLALIIDLIINVIIALIISFVFHKGNFPFLDFFIIALVILSHVYSITLPLLWNGYTIGKRAVGIRIAPVSNNRLTLSTLIFRELLVKNLLYYFSMGLLQFVSIYLISTRDDKRAIHDLLAKTYVTNNFPD</sequence>
<keyword evidence="11" id="KW-1185">Reference proteome</keyword>
<feature type="transmembrane region" description="Helical" evidence="6">
    <location>
        <begin position="103"/>
        <end position="120"/>
    </location>
</feature>
<evidence type="ECO:0000313" key="9">
    <source>
        <dbReference type="EMBL" id="SFS63165.1"/>
    </source>
</evidence>
<evidence type="ECO:0000256" key="4">
    <source>
        <dbReference type="ARBA" id="ARBA00022989"/>
    </source>
</evidence>
<feature type="transmembrane region" description="Helical" evidence="6">
    <location>
        <begin position="15"/>
        <end position="36"/>
    </location>
</feature>
<dbReference type="InterPro" id="IPR010432">
    <property type="entry name" value="RDD"/>
</dbReference>
<dbReference type="RefSeq" id="WP_062321917.1">
    <property type="nucleotide sequence ID" value="NZ_BJWJ01000006.1"/>
</dbReference>
<dbReference type="OrthoDB" id="1787043at2"/>
<keyword evidence="5 6" id="KW-0472">Membrane</keyword>
<evidence type="ECO:0000256" key="2">
    <source>
        <dbReference type="ARBA" id="ARBA00022475"/>
    </source>
</evidence>
<evidence type="ECO:0000313" key="10">
    <source>
        <dbReference type="Proteomes" id="UP000199139"/>
    </source>
</evidence>
<comment type="subcellular location">
    <subcellularLocation>
        <location evidence="1">Cell membrane</location>
        <topology evidence="1">Multi-pass membrane protein</topology>
    </subcellularLocation>
</comment>
<reference evidence="9 10" key="1">
    <citation type="submission" date="2016-10" db="EMBL/GenBank/DDBJ databases">
        <authorList>
            <person name="de Groot N.N."/>
        </authorList>
    </citation>
    <scope>NUCLEOTIDE SEQUENCE [LARGE SCALE GENOMIC DNA]</scope>
    <source>
        <strain evidence="9 10">DSM 17074</strain>
    </source>
</reference>
<keyword evidence="4 6" id="KW-1133">Transmembrane helix</keyword>
<evidence type="ECO:0000259" key="7">
    <source>
        <dbReference type="Pfam" id="PF06271"/>
    </source>
</evidence>
<evidence type="ECO:0000256" key="5">
    <source>
        <dbReference type="ARBA" id="ARBA00023136"/>
    </source>
</evidence>
<gene>
    <name evidence="8" type="ORF">HMI01_08320</name>
    <name evidence="9" type="ORF">SAMN05421668_10646</name>
</gene>
<proteinExistence type="predicted"/>
<dbReference type="Pfam" id="PF06271">
    <property type="entry name" value="RDD"/>
    <property type="match status" value="1"/>
</dbReference>
<feature type="domain" description="RDD" evidence="7">
    <location>
        <begin position="10"/>
        <end position="135"/>
    </location>
</feature>
<dbReference type="STRING" id="306541.SAMN05421668_10646"/>
<keyword evidence="2" id="KW-1003">Cell membrane</keyword>
<dbReference type="Proteomes" id="UP000199139">
    <property type="component" value="Unassembled WGS sequence"/>
</dbReference>
<evidence type="ECO:0000313" key="8">
    <source>
        <dbReference type="EMBL" id="GEM03844.1"/>
    </source>
</evidence>
<evidence type="ECO:0000256" key="3">
    <source>
        <dbReference type="ARBA" id="ARBA00022692"/>
    </source>
</evidence>
<dbReference type="InterPro" id="IPR051791">
    <property type="entry name" value="Pra-immunoreactive"/>
</dbReference>
<evidence type="ECO:0000256" key="1">
    <source>
        <dbReference type="ARBA" id="ARBA00004651"/>
    </source>
</evidence>
<organism evidence="9 10">
    <name type="scientific">Halolactibacillus miurensis</name>
    <dbReference type="NCBI Taxonomy" id="306541"/>
    <lineage>
        <taxon>Bacteria</taxon>
        <taxon>Bacillati</taxon>
        <taxon>Bacillota</taxon>
        <taxon>Bacilli</taxon>
        <taxon>Bacillales</taxon>
        <taxon>Bacillaceae</taxon>
        <taxon>Halolactibacillus</taxon>
    </lineage>
</organism>
<protein>
    <submittedName>
        <fullName evidence="9">RDD family protein</fullName>
    </submittedName>
</protein>
<name>A0A1I6RET5_9BACI</name>
<dbReference type="EMBL" id="BJWJ01000006">
    <property type="protein sequence ID" value="GEM03844.1"/>
    <property type="molecule type" value="Genomic_DNA"/>
</dbReference>
<feature type="transmembrane region" description="Helical" evidence="6">
    <location>
        <begin position="43"/>
        <end position="66"/>
    </location>
</feature>
<keyword evidence="3 6" id="KW-0812">Transmembrane</keyword>
<evidence type="ECO:0000256" key="6">
    <source>
        <dbReference type="SAM" id="Phobius"/>
    </source>
</evidence>
<evidence type="ECO:0000313" key="11">
    <source>
        <dbReference type="Proteomes" id="UP000321773"/>
    </source>
</evidence>
<dbReference type="PANTHER" id="PTHR36115">
    <property type="entry name" value="PROLINE-RICH ANTIGEN HOMOLOG-RELATED"/>
    <property type="match status" value="1"/>
</dbReference>
<dbReference type="Proteomes" id="UP000321773">
    <property type="component" value="Unassembled WGS sequence"/>
</dbReference>
<dbReference type="AlphaFoldDB" id="A0A1I6RET5"/>
<dbReference type="EMBL" id="FPAI01000006">
    <property type="protein sequence ID" value="SFS63165.1"/>
    <property type="molecule type" value="Genomic_DNA"/>
</dbReference>
<accession>A0A1I6RET5</accession>